<dbReference type="GO" id="GO:0003677">
    <property type="term" value="F:DNA binding"/>
    <property type="evidence" value="ECO:0007669"/>
    <property type="project" value="InterPro"/>
</dbReference>
<feature type="domain" description="Zinc finger CHC2-type" evidence="1">
    <location>
        <begin position="4"/>
        <end position="53"/>
    </location>
</feature>
<evidence type="ECO:0000313" key="3">
    <source>
        <dbReference type="Proteomes" id="UP000653002"/>
    </source>
</evidence>
<dbReference type="InterPro" id="IPR002694">
    <property type="entry name" value="Znf_CHC2"/>
</dbReference>
<dbReference type="InterPro" id="IPR036977">
    <property type="entry name" value="DNA_primase_Znf_CHC2"/>
</dbReference>
<name>A0A8I0HCE7_XANCI</name>
<dbReference type="Proteomes" id="UP000653002">
    <property type="component" value="Unassembled WGS sequence"/>
</dbReference>
<protein>
    <recommendedName>
        <fullName evidence="1">Zinc finger CHC2-type domain-containing protein</fullName>
    </recommendedName>
</protein>
<dbReference type="Pfam" id="PF01807">
    <property type="entry name" value="Zn_ribbon_DnaG"/>
    <property type="match status" value="1"/>
</dbReference>
<dbReference type="GO" id="GO:0006260">
    <property type="term" value="P:DNA replication"/>
    <property type="evidence" value="ECO:0007669"/>
    <property type="project" value="InterPro"/>
</dbReference>
<accession>A0A8I0HCE7</accession>
<dbReference type="AlphaFoldDB" id="A0A8I0HCE7"/>
<dbReference type="EMBL" id="JAABFR010002422">
    <property type="protein sequence ID" value="MBD4339854.1"/>
    <property type="molecule type" value="Genomic_DNA"/>
</dbReference>
<reference evidence="2" key="1">
    <citation type="submission" date="2020-01" db="EMBL/GenBank/DDBJ databases">
        <authorList>
            <person name="Richard D."/>
        </authorList>
    </citation>
    <scope>NUCLEOTIDE SEQUENCE</scope>
    <source>
        <strain evidence="2">JP541</strain>
    </source>
</reference>
<sequence length="54" mass="6038">MISETTIRKVRELAIEDVLRPYVSLSRKGSTLMGLCPFHTERTGSFAVTPSKNL</sequence>
<dbReference type="SUPFAM" id="SSF57783">
    <property type="entry name" value="Zinc beta-ribbon"/>
    <property type="match status" value="1"/>
</dbReference>
<proteinExistence type="predicted"/>
<dbReference type="Gene3D" id="3.90.580.10">
    <property type="entry name" value="Zinc finger, CHC2-type domain"/>
    <property type="match status" value="1"/>
</dbReference>
<feature type="non-terminal residue" evidence="2">
    <location>
        <position position="54"/>
    </location>
</feature>
<organism evidence="2 3">
    <name type="scientific">Xanthomonas citri pv. citri</name>
    <dbReference type="NCBI Taxonomy" id="611301"/>
    <lineage>
        <taxon>Bacteria</taxon>
        <taxon>Pseudomonadati</taxon>
        <taxon>Pseudomonadota</taxon>
        <taxon>Gammaproteobacteria</taxon>
        <taxon>Lysobacterales</taxon>
        <taxon>Lysobacteraceae</taxon>
        <taxon>Xanthomonas</taxon>
    </lineage>
</organism>
<dbReference type="GO" id="GO:0008270">
    <property type="term" value="F:zinc ion binding"/>
    <property type="evidence" value="ECO:0007669"/>
    <property type="project" value="InterPro"/>
</dbReference>
<gene>
    <name evidence="2" type="ORF">GUH15_28160</name>
</gene>
<evidence type="ECO:0000259" key="1">
    <source>
        <dbReference type="Pfam" id="PF01807"/>
    </source>
</evidence>
<dbReference type="GO" id="GO:0003899">
    <property type="term" value="F:DNA-directed RNA polymerase activity"/>
    <property type="evidence" value="ECO:0007669"/>
    <property type="project" value="InterPro"/>
</dbReference>
<evidence type="ECO:0000313" key="2">
    <source>
        <dbReference type="EMBL" id="MBD4339854.1"/>
    </source>
</evidence>
<comment type="caution">
    <text evidence="2">The sequence shown here is derived from an EMBL/GenBank/DDBJ whole genome shotgun (WGS) entry which is preliminary data.</text>
</comment>